<organism evidence="1 2">
    <name type="scientific">Antarcticirhabdus aurantiaca</name>
    <dbReference type="NCBI Taxonomy" id="2606717"/>
    <lineage>
        <taxon>Bacteria</taxon>
        <taxon>Pseudomonadati</taxon>
        <taxon>Pseudomonadota</taxon>
        <taxon>Alphaproteobacteria</taxon>
        <taxon>Hyphomicrobiales</taxon>
        <taxon>Aurantimonadaceae</taxon>
        <taxon>Antarcticirhabdus</taxon>
    </lineage>
</organism>
<proteinExistence type="predicted"/>
<reference evidence="1" key="1">
    <citation type="submission" date="2022-11" db="EMBL/GenBank/DDBJ databases">
        <title>beta-Carotene-producing bacterium, Jeongeuplla avenae sp. nov., alleviates the salt stress of Arabidopsis seedlings.</title>
        <authorList>
            <person name="Jiang L."/>
            <person name="Lee J."/>
        </authorList>
    </citation>
    <scope>NUCLEOTIDE SEQUENCE</scope>
    <source>
        <strain evidence="1">DY_R2A_6</strain>
    </source>
</reference>
<dbReference type="Proteomes" id="UP001163223">
    <property type="component" value="Chromosome"/>
</dbReference>
<sequence length="430" mass="45725">MTPSMNRRSILKAGAAALSLAALGAPGLALAQEQRLRFLWWGSQERADRTNRALEAYKAAAPQTQIVGEFAGWSDYWPRLATQVAGRNAPDLIQMDYRYIFEYARRGALLPLDEYLGQTLKIEDFGAANIDSGRVDGKLYGINLGVNSSSIAFDAAAWEGTGATPPTPETTWEEFAEAATTFGENKPKPGYYASADAGGVEPAFELWLRQNGKALYTPEGGLGYEPADAAKWFALWADMRERGACVPPDIQALDQLNIETNALTTGKAATAFMHSNQFVGYQALNKAKLTLGPYPKGAKDGPSGHYLKPSMLLSLSAATGGADAAVAFANFLVADIAGAKAIGIERGVPASQAIREALTPELNEVDTAMVDYIALITPGVGPLPAAPPSGAGEIQFVQKRVNEEVGFGQITPEQAGETLHSEASAILQRG</sequence>
<dbReference type="EMBL" id="CP113520">
    <property type="protein sequence ID" value="WAJ27330.1"/>
    <property type="molecule type" value="Genomic_DNA"/>
</dbReference>
<evidence type="ECO:0000313" key="2">
    <source>
        <dbReference type="Proteomes" id="UP001163223"/>
    </source>
</evidence>
<accession>A0ACD4NKI3</accession>
<name>A0ACD4NKI3_9HYPH</name>
<evidence type="ECO:0000313" key="1">
    <source>
        <dbReference type="EMBL" id="WAJ27330.1"/>
    </source>
</evidence>
<gene>
    <name evidence="1" type="ORF">OXU80_21130</name>
</gene>
<protein>
    <submittedName>
        <fullName evidence="1">ABC transporter substrate-binding protein</fullName>
    </submittedName>
</protein>
<keyword evidence="2" id="KW-1185">Reference proteome</keyword>